<sequence>MDSTHRLPQGLSVFEFFLLSLAAFRLTRLFVYDKITQFIRDWFLRKEVLAGEDGELVIVRRKYVQGPLRTASELLECPWCFGVWAAACVLFFYFITPLSVPVILLLAIAGVATFFQLLATMVGWRAERLKQKVEGK</sequence>
<feature type="transmembrane region" description="Helical" evidence="1">
    <location>
        <begin position="12"/>
        <end position="31"/>
    </location>
</feature>
<dbReference type="InterPro" id="IPR010773">
    <property type="entry name" value="Mycophage_PG1_Gp7"/>
</dbReference>
<comment type="caution">
    <text evidence="2">The sequence shown here is derived from an EMBL/GenBank/DDBJ whole genome shotgun (WGS) entry which is preliminary data.</text>
</comment>
<proteinExistence type="predicted"/>
<protein>
    <submittedName>
        <fullName evidence="2">Sporulation protein</fullName>
    </submittedName>
</protein>
<feature type="transmembrane region" description="Helical" evidence="1">
    <location>
        <begin position="77"/>
        <end position="96"/>
    </location>
</feature>
<evidence type="ECO:0000313" key="3">
    <source>
        <dbReference type="Proteomes" id="UP000228809"/>
    </source>
</evidence>
<evidence type="ECO:0000313" key="2">
    <source>
        <dbReference type="EMBL" id="PIT90971.1"/>
    </source>
</evidence>
<dbReference type="EMBL" id="PFBJ01000018">
    <property type="protein sequence ID" value="PIT90971.1"/>
    <property type="molecule type" value="Genomic_DNA"/>
</dbReference>
<gene>
    <name evidence="2" type="ORF">COU17_03180</name>
</gene>
<dbReference type="Pfam" id="PF07098">
    <property type="entry name" value="DUF1360"/>
    <property type="match status" value="1"/>
</dbReference>
<dbReference type="AlphaFoldDB" id="A0A2M6WDU1"/>
<keyword evidence="1" id="KW-0812">Transmembrane</keyword>
<accession>A0A2M6WDU1</accession>
<dbReference type="Proteomes" id="UP000228809">
    <property type="component" value="Unassembled WGS sequence"/>
</dbReference>
<keyword evidence="1" id="KW-1133">Transmembrane helix</keyword>
<evidence type="ECO:0000256" key="1">
    <source>
        <dbReference type="SAM" id="Phobius"/>
    </source>
</evidence>
<name>A0A2M6WDU1_9BACT</name>
<feature type="transmembrane region" description="Helical" evidence="1">
    <location>
        <begin position="102"/>
        <end position="124"/>
    </location>
</feature>
<reference evidence="3" key="1">
    <citation type="submission" date="2017-09" db="EMBL/GenBank/DDBJ databases">
        <title>Depth-based differentiation of microbial function through sediment-hosted aquifers and enrichment of novel symbionts in the deep terrestrial subsurface.</title>
        <authorList>
            <person name="Probst A.J."/>
            <person name="Ladd B."/>
            <person name="Jarett J.K."/>
            <person name="Geller-Mcgrath D.E."/>
            <person name="Sieber C.M.K."/>
            <person name="Emerson J.B."/>
            <person name="Anantharaman K."/>
            <person name="Thomas B.C."/>
            <person name="Malmstrom R."/>
            <person name="Stieglmeier M."/>
            <person name="Klingl A."/>
            <person name="Woyke T."/>
            <person name="Ryan C.M."/>
            <person name="Banfield J.F."/>
        </authorList>
    </citation>
    <scope>NUCLEOTIDE SEQUENCE [LARGE SCALE GENOMIC DNA]</scope>
</reference>
<keyword evidence="1" id="KW-0472">Membrane</keyword>
<organism evidence="2 3">
    <name type="scientific">Candidatus Kaiserbacteria bacterium CG10_big_fil_rev_8_21_14_0_10_49_17</name>
    <dbReference type="NCBI Taxonomy" id="1974609"/>
    <lineage>
        <taxon>Bacteria</taxon>
        <taxon>Candidatus Kaiseribacteriota</taxon>
    </lineage>
</organism>